<dbReference type="OrthoDB" id="3063568at2759"/>
<dbReference type="Proteomes" id="UP000027222">
    <property type="component" value="Unassembled WGS sequence"/>
</dbReference>
<feature type="compositionally biased region" description="Polar residues" evidence="1">
    <location>
        <begin position="83"/>
        <end position="103"/>
    </location>
</feature>
<feature type="compositionally biased region" description="Polar residues" evidence="1">
    <location>
        <begin position="1"/>
        <end position="18"/>
    </location>
</feature>
<feature type="compositionally biased region" description="Polar residues" evidence="1">
    <location>
        <begin position="110"/>
        <end position="120"/>
    </location>
</feature>
<protein>
    <submittedName>
        <fullName evidence="2">Uncharacterized protein</fullName>
    </submittedName>
</protein>
<feature type="compositionally biased region" description="Polar residues" evidence="1">
    <location>
        <begin position="56"/>
        <end position="75"/>
    </location>
</feature>
<reference evidence="3" key="1">
    <citation type="journal article" date="2014" name="Proc. Natl. Acad. Sci. U.S.A.">
        <title>Extensive sampling of basidiomycete genomes demonstrates inadequacy of the white-rot/brown-rot paradigm for wood decay fungi.</title>
        <authorList>
            <person name="Riley R."/>
            <person name="Salamov A.A."/>
            <person name="Brown D.W."/>
            <person name="Nagy L.G."/>
            <person name="Floudas D."/>
            <person name="Held B.W."/>
            <person name="Levasseur A."/>
            <person name="Lombard V."/>
            <person name="Morin E."/>
            <person name="Otillar R."/>
            <person name="Lindquist E.A."/>
            <person name="Sun H."/>
            <person name="LaButti K.M."/>
            <person name="Schmutz J."/>
            <person name="Jabbour D."/>
            <person name="Luo H."/>
            <person name="Baker S.E."/>
            <person name="Pisabarro A.G."/>
            <person name="Walton J.D."/>
            <person name="Blanchette R.A."/>
            <person name="Henrissat B."/>
            <person name="Martin F."/>
            <person name="Cullen D."/>
            <person name="Hibbett D.S."/>
            <person name="Grigoriev I.V."/>
        </authorList>
    </citation>
    <scope>NUCLEOTIDE SEQUENCE [LARGE SCALE GENOMIC DNA]</scope>
    <source>
        <strain evidence="3">CBS 339.88</strain>
    </source>
</reference>
<feature type="region of interest" description="Disordered" evidence="1">
    <location>
        <begin position="1"/>
        <end position="143"/>
    </location>
</feature>
<accession>A0A067T059</accession>
<organism evidence="2 3">
    <name type="scientific">Galerina marginata (strain CBS 339.88)</name>
    <dbReference type="NCBI Taxonomy" id="685588"/>
    <lineage>
        <taxon>Eukaryota</taxon>
        <taxon>Fungi</taxon>
        <taxon>Dikarya</taxon>
        <taxon>Basidiomycota</taxon>
        <taxon>Agaricomycotina</taxon>
        <taxon>Agaricomycetes</taxon>
        <taxon>Agaricomycetidae</taxon>
        <taxon>Agaricales</taxon>
        <taxon>Agaricineae</taxon>
        <taxon>Strophariaceae</taxon>
        <taxon>Galerina</taxon>
    </lineage>
</organism>
<feature type="compositionally biased region" description="Basic residues" evidence="1">
    <location>
        <begin position="130"/>
        <end position="143"/>
    </location>
</feature>
<dbReference type="AlphaFoldDB" id="A0A067T059"/>
<sequence length="143" mass="14985">MTSQSNHSTLSLQSTTTAIDLPSPGAPKNFEAALGALQSRYGTGQHLPNPKDEPSTKLQRPSEPSTPGSGTQASIRPQAALNLPTTTPEMTPGSSQVTLSPLTGTLEAQGGSSSTNSPAQQRERSNGKKSFLKRLFKGKPRSN</sequence>
<evidence type="ECO:0000256" key="1">
    <source>
        <dbReference type="SAM" id="MobiDB-lite"/>
    </source>
</evidence>
<proteinExistence type="predicted"/>
<keyword evidence="3" id="KW-1185">Reference proteome</keyword>
<dbReference type="EMBL" id="KL142378">
    <property type="protein sequence ID" value="KDR76496.1"/>
    <property type="molecule type" value="Genomic_DNA"/>
</dbReference>
<evidence type="ECO:0000313" key="3">
    <source>
        <dbReference type="Proteomes" id="UP000027222"/>
    </source>
</evidence>
<name>A0A067T059_GALM3</name>
<dbReference type="HOGENOM" id="CLU_1875587_0_0_1"/>
<gene>
    <name evidence="2" type="ORF">GALMADRAFT_448445</name>
</gene>
<evidence type="ECO:0000313" key="2">
    <source>
        <dbReference type="EMBL" id="KDR76496.1"/>
    </source>
</evidence>